<evidence type="ECO:0000313" key="2">
    <source>
        <dbReference type="Proteomes" id="UP000093482"/>
    </source>
</evidence>
<keyword evidence="2" id="KW-1185">Reference proteome</keyword>
<sequence>MYRLKSERGVLLIVSLFILFLTTTYGAGFLLAYEAQIQTYKSLEFMKLRVTMEIINSYRNM</sequence>
<dbReference type="Proteomes" id="UP000093482">
    <property type="component" value="Unassembled WGS sequence"/>
</dbReference>
<dbReference type="AlphaFoldDB" id="A0A1C0YE87"/>
<organism evidence="1 2">
    <name type="scientific">Caryophanon latum</name>
    <dbReference type="NCBI Taxonomy" id="33977"/>
    <lineage>
        <taxon>Bacteria</taxon>
        <taxon>Bacillati</taxon>
        <taxon>Bacillota</taxon>
        <taxon>Bacilli</taxon>
        <taxon>Bacillales</taxon>
        <taxon>Caryophanaceae</taxon>
        <taxon>Caryophanon</taxon>
    </lineage>
</organism>
<comment type="caution">
    <text evidence="1">The sequence shown here is derived from an EMBL/GenBank/DDBJ whole genome shotgun (WGS) entry which is preliminary data.</text>
</comment>
<name>A0A1C0YE87_9BACL</name>
<protein>
    <submittedName>
        <fullName evidence="1">Uncharacterized protein</fullName>
    </submittedName>
</protein>
<dbReference type="EMBL" id="MATO01000066">
    <property type="protein sequence ID" value="OCS85497.1"/>
    <property type="molecule type" value="Genomic_DNA"/>
</dbReference>
<reference evidence="1 2" key="1">
    <citation type="submission" date="2016-07" db="EMBL/GenBank/DDBJ databases">
        <title>Caryophanon latum genome sequencing.</title>
        <authorList>
            <person name="Verma A."/>
            <person name="Pal Y."/>
            <person name="Krishnamurthi S."/>
        </authorList>
    </citation>
    <scope>NUCLEOTIDE SEQUENCE [LARGE SCALE GENOMIC DNA]</scope>
    <source>
        <strain evidence="1 2">DSM 14151</strain>
    </source>
</reference>
<accession>A0A1C0YE87</accession>
<gene>
    <name evidence="1" type="ORF">A6K76_15215</name>
</gene>
<evidence type="ECO:0000313" key="1">
    <source>
        <dbReference type="EMBL" id="OCS85497.1"/>
    </source>
</evidence>
<proteinExistence type="predicted"/>